<sequence>MSMVQRGQAIKRREPSVVMVGVSVRGRNKSTCLVGRRSNISATASNHPPPPDIFRPVPVLTRLLTVGGGYTSTDVFSVPGSCHDCVNCEPYSEQVTIDCCNYTFLIITPGDYRMHMFNKRLQVNIALIDVLEETAHRRLSPVGDGSDTHWVARLEATVASACVLRLRNAYGRTALITGLEWDSRGVTVVYCERVQSRPYNCDNIGACSGIEQSSRRAARRVGSSLNNERTVRLDDLPVGWCLGAGCSCSRLLPSGGLNSAWPEIRLQTARKVFTRLVIGLYGPFPPCTCLSKEIAYKFVNYVPSRNRIRHGDYPKPDRINQLRTRADRLREPRSALYSLPEYKLRLHRLSQNGAPDVFDSSASFPTSDWKAVATGKRILKIPGGRHLLLRSRVFATVICGVEITTNITAFDGTEDCYRQRCNFYQQNYTWRQETCRPPQRGATLTLPVSWEAETEIGNTAWINIQEGVERKKIEVVDRALKLCKVPPFSSGRTTPANRPAGNSGLSRGDAGYAGKRLGLIGYKIFSTLPGYRECLELGDSMLVSQPRVSRGNFRAKLSPRPLHFCQQGGLPRTKTAKRASQHRHEKGRQSAWPLGYNNNEGRGAGIELTWLKFSFQKQGVLPLVGGVGSEARAICAACEGVCSRVVTIGALKGNLGRDRKSCKRIGVLGTLRDTSSAAGTRRADHGATSGSVSMSGQPLLDPGMKVGNFKSEERAHLTGRNGNGHQSDNSHCHTQAKRLLELKCRTGARPGQGPARGSGQKPRDVKRSLRPYRSNKKLRAPLPIHAVIEYFTSATADTRHNCLYLSAGQTSADPPP</sequence>
<dbReference type="Proteomes" id="UP001558652">
    <property type="component" value="Unassembled WGS sequence"/>
</dbReference>
<evidence type="ECO:0000256" key="1">
    <source>
        <dbReference type="SAM" id="MobiDB-lite"/>
    </source>
</evidence>
<feature type="region of interest" description="Disordered" evidence="1">
    <location>
        <begin position="571"/>
        <end position="596"/>
    </location>
</feature>
<feature type="region of interest" description="Disordered" evidence="1">
    <location>
        <begin position="673"/>
        <end position="706"/>
    </location>
</feature>
<protein>
    <submittedName>
        <fullName evidence="2">Uncharacterized protein</fullName>
    </submittedName>
</protein>
<feature type="region of interest" description="Disordered" evidence="1">
    <location>
        <begin position="747"/>
        <end position="776"/>
    </location>
</feature>
<accession>A0ABD0YP75</accession>
<keyword evidence="3" id="KW-1185">Reference proteome</keyword>
<name>A0ABD0YP75_9HEMI</name>
<comment type="caution">
    <text evidence="2">The sequence shown here is derived from an EMBL/GenBank/DDBJ whole genome shotgun (WGS) entry which is preliminary data.</text>
</comment>
<dbReference type="AlphaFoldDB" id="A0ABD0YP75"/>
<feature type="compositionally biased region" description="Basic residues" evidence="1">
    <location>
        <begin position="574"/>
        <end position="586"/>
    </location>
</feature>
<evidence type="ECO:0000313" key="3">
    <source>
        <dbReference type="Proteomes" id="UP001558652"/>
    </source>
</evidence>
<evidence type="ECO:0000313" key="2">
    <source>
        <dbReference type="EMBL" id="KAL1137601.1"/>
    </source>
</evidence>
<gene>
    <name evidence="2" type="ORF">AAG570_009297</name>
</gene>
<proteinExistence type="predicted"/>
<organism evidence="2 3">
    <name type="scientific">Ranatra chinensis</name>
    <dbReference type="NCBI Taxonomy" id="642074"/>
    <lineage>
        <taxon>Eukaryota</taxon>
        <taxon>Metazoa</taxon>
        <taxon>Ecdysozoa</taxon>
        <taxon>Arthropoda</taxon>
        <taxon>Hexapoda</taxon>
        <taxon>Insecta</taxon>
        <taxon>Pterygota</taxon>
        <taxon>Neoptera</taxon>
        <taxon>Paraneoptera</taxon>
        <taxon>Hemiptera</taxon>
        <taxon>Heteroptera</taxon>
        <taxon>Panheteroptera</taxon>
        <taxon>Nepomorpha</taxon>
        <taxon>Nepidae</taxon>
        <taxon>Ranatrinae</taxon>
        <taxon>Ranatra</taxon>
    </lineage>
</organism>
<reference evidence="2 3" key="1">
    <citation type="submission" date="2024-07" db="EMBL/GenBank/DDBJ databases">
        <title>Chromosome-level genome assembly of the water stick insect Ranatra chinensis (Heteroptera: Nepidae).</title>
        <authorList>
            <person name="Liu X."/>
        </authorList>
    </citation>
    <scope>NUCLEOTIDE SEQUENCE [LARGE SCALE GENOMIC DNA]</scope>
    <source>
        <strain evidence="2">Cailab_2021Rc</strain>
        <tissue evidence="2">Muscle</tissue>
    </source>
</reference>
<dbReference type="EMBL" id="JBFDAA010000004">
    <property type="protein sequence ID" value="KAL1137601.1"/>
    <property type="molecule type" value="Genomic_DNA"/>
</dbReference>